<evidence type="ECO:0000259" key="2">
    <source>
        <dbReference type="Pfam" id="PF13843"/>
    </source>
</evidence>
<dbReference type="Pfam" id="PF13843">
    <property type="entry name" value="DDE_Tnp_1_7"/>
    <property type="match status" value="1"/>
</dbReference>
<dbReference type="PANTHER" id="PTHR46599">
    <property type="entry name" value="PIGGYBAC TRANSPOSABLE ELEMENT-DERIVED PROTEIN 4"/>
    <property type="match status" value="1"/>
</dbReference>
<dbReference type="AlphaFoldDB" id="A0A6A4VCR7"/>
<feature type="compositionally biased region" description="Polar residues" evidence="1">
    <location>
        <begin position="1"/>
        <end position="11"/>
    </location>
</feature>
<protein>
    <submittedName>
        <fullName evidence="3">PiggyBac transposable element-derived protein 4</fullName>
    </submittedName>
</protein>
<feature type="region of interest" description="Disordered" evidence="1">
    <location>
        <begin position="1"/>
        <end position="20"/>
    </location>
</feature>
<keyword evidence="4" id="KW-1185">Reference proteome</keyword>
<gene>
    <name evidence="3" type="primary">PGBD4_1</name>
    <name evidence="3" type="ORF">FJT64_008175</name>
</gene>
<sequence>MIDLDATSSGSPGPKGAAKDVNIPKDAFGLFLPDSLLTQILERSNEEGERLAAASNRTHIPVTLMELRAFIGLVLLRCCEGDRRCKIDDLFCGPFSRPFYRATMTKNRFVYIKRILRFDNRADREERRKRDKFAAIRDVFSDFNSRLAKFYTPSDCITVDETLRAYRGRCGFVIYMPNKPDKYGLLFRDVADARSRYMLNIMPYADKAEDPDPELHITGASNVVHHLVRPFYRTGRNVTADRFYSSVDLCEELLAEGLTYVGTVMANHQQGAGYKRSRHTNVNKVKSRCCKCTMPVCRKHSKRSLPLCNSCDAGPSGVE</sequence>
<dbReference type="EMBL" id="VIIS01001702">
    <property type="protein sequence ID" value="KAF0294137.1"/>
    <property type="molecule type" value="Genomic_DNA"/>
</dbReference>
<feature type="domain" description="PiggyBac transposable element-derived protein" evidence="2">
    <location>
        <begin position="24"/>
        <end position="305"/>
    </location>
</feature>
<evidence type="ECO:0000313" key="3">
    <source>
        <dbReference type="EMBL" id="KAF0294137.1"/>
    </source>
</evidence>
<comment type="caution">
    <text evidence="3">The sequence shown here is derived from an EMBL/GenBank/DDBJ whole genome shotgun (WGS) entry which is preliminary data.</text>
</comment>
<proteinExistence type="predicted"/>
<evidence type="ECO:0000313" key="4">
    <source>
        <dbReference type="Proteomes" id="UP000440578"/>
    </source>
</evidence>
<dbReference type="InterPro" id="IPR029526">
    <property type="entry name" value="PGBD"/>
</dbReference>
<accession>A0A6A4VCR7</accession>
<dbReference type="Proteomes" id="UP000440578">
    <property type="component" value="Unassembled WGS sequence"/>
</dbReference>
<organism evidence="3 4">
    <name type="scientific">Amphibalanus amphitrite</name>
    <name type="common">Striped barnacle</name>
    <name type="synonym">Balanus amphitrite</name>
    <dbReference type="NCBI Taxonomy" id="1232801"/>
    <lineage>
        <taxon>Eukaryota</taxon>
        <taxon>Metazoa</taxon>
        <taxon>Ecdysozoa</taxon>
        <taxon>Arthropoda</taxon>
        <taxon>Crustacea</taxon>
        <taxon>Multicrustacea</taxon>
        <taxon>Cirripedia</taxon>
        <taxon>Thoracica</taxon>
        <taxon>Thoracicalcarea</taxon>
        <taxon>Balanomorpha</taxon>
        <taxon>Balanoidea</taxon>
        <taxon>Balanidae</taxon>
        <taxon>Amphibalaninae</taxon>
        <taxon>Amphibalanus</taxon>
    </lineage>
</organism>
<dbReference type="OrthoDB" id="6380083at2759"/>
<evidence type="ECO:0000256" key="1">
    <source>
        <dbReference type="SAM" id="MobiDB-lite"/>
    </source>
</evidence>
<name>A0A6A4VCR7_AMPAM</name>
<reference evidence="3 4" key="1">
    <citation type="submission" date="2019-07" db="EMBL/GenBank/DDBJ databases">
        <title>Draft genome assembly of a fouling barnacle, Amphibalanus amphitrite (Darwin, 1854): The first reference genome for Thecostraca.</title>
        <authorList>
            <person name="Kim W."/>
        </authorList>
    </citation>
    <scope>NUCLEOTIDE SEQUENCE [LARGE SCALE GENOMIC DNA]</scope>
    <source>
        <strain evidence="3">SNU_AA5</strain>
        <tissue evidence="3">Soma without cirri and trophi</tissue>
    </source>
</reference>
<dbReference type="PANTHER" id="PTHR46599:SF6">
    <property type="entry name" value="DUAL SPECIFICITY PHOSPHATASE 26"/>
    <property type="match status" value="1"/>
</dbReference>